<evidence type="ECO:0000313" key="2">
    <source>
        <dbReference type="EMBL" id="GAF71115.1"/>
    </source>
</evidence>
<comment type="caution">
    <text evidence="2">The sequence shown here is derived from an EMBL/GenBank/DDBJ whole genome shotgun (WGS) entry which is preliminary data.</text>
</comment>
<feature type="transmembrane region" description="Helical" evidence="1">
    <location>
        <begin position="18"/>
        <end position="38"/>
    </location>
</feature>
<reference evidence="2" key="1">
    <citation type="journal article" date="2014" name="Front. Microbiol.">
        <title>High frequency of phylogenetically diverse reductive dehalogenase-homologous genes in deep subseafloor sedimentary metagenomes.</title>
        <authorList>
            <person name="Kawai M."/>
            <person name="Futagami T."/>
            <person name="Toyoda A."/>
            <person name="Takaki Y."/>
            <person name="Nishi S."/>
            <person name="Hori S."/>
            <person name="Arai W."/>
            <person name="Tsubouchi T."/>
            <person name="Morono Y."/>
            <person name="Uchiyama I."/>
            <person name="Ito T."/>
            <person name="Fujiyama A."/>
            <person name="Inagaki F."/>
            <person name="Takami H."/>
        </authorList>
    </citation>
    <scope>NUCLEOTIDE SEQUENCE</scope>
    <source>
        <strain evidence="2">Expedition CK06-06</strain>
    </source>
</reference>
<dbReference type="AlphaFoldDB" id="X0T4X6"/>
<keyword evidence="1" id="KW-0472">Membrane</keyword>
<feature type="non-terminal residue" evidence="2">
    <location>
        <position position="1"/>
    </location>
</feature>
<evidence type="ECO:0000256" key="1">
    <source>
        <dbReference type="SAM" id="Phobius"/>
    </source>
</evidence>
<organism evidence="2">
    <name type="scientific">marine sediment metagenome</name>
    <dbReference type="NCBI Taxonomy" id="412755"/>
    <lineage>
        <taxon>unclassified sequences</taxon>
        <taxon>metagenomes</taxon>
        <taxon>ecological metagenomes</taxon>
    </lineage>
</organism>
<sequence length="55" mass="5767">AYGLSFAISKFLPSEMPISLAILAVILSLAVGIISGLVPSYRAAKLDPIEALSYD</sequence>
<evidence type="ECO:0008006" key="3">
    <source>
        <dbReference type="Google" id="ProtNLM"/>
    </source>
</evidence>
<accession>X0T4X6</accession>
<name>X0T4X6_9ZZZZ</name>
<dbReference type="EMBL" id="BARS01003978">
    <property type="protein sequence ID" value="GAF71115.1"/>
    <property type="molecule type" value="Genomic_DNA"/>
</dbReference>
<keyword evidence="1" id="KW-0812">Transmembrane</keyword>
<gene>
    <name evidence="2" type="ORF">S01H1_07745</name>
</gene>
<proteinExistence type="predicted"/>
<protein>
    <recommendedName>
        <fullName evidence="3">ABC3 transporter permease protein domain-containing protein</fullName>
    </recommendedName>
</protein>
<keyword evidence="1" id="KW-1133">Transmembrane helix</keyword>